<protein>
    <submittedName>
        <fullName evidence="1">Uncharacterized protein</fullName>
    </submittedName>
</protein>
<dbReference type="Proteomes" id="UP000035268">
    <property type="component" value="Chromosome"/>
</dbReference>
<organism evidence="1 2">
    <name type="scientific">Kiritimatiella glycovorans</name>
    <dbReference type="NCBI Taxonomy" id="1307763"/>
    <lineage>
        <taxon>Bacteria</taxon>
        <taxon>Pseudomonadati</taxon>
        <taxon>Kiritimatiellota</taxon>
        <taxon>Kiritimatiellia</taxon>
        <taxon>Kiritimatiellales</taxon>
        <taxon>Kiritimatiellaceae</taxon>
        <taxon>Kiritimatiella</taxon>
    </lineage>
</organism>
<evidence type="ECO:0000313" key="2">
    <source>
        <dbReference type="Proteomes" id="UP000035268"/>
    </source>
</evidence>
<gene>
    <name evidence="1" type="ORF">L21SP4_02295</name>
</gene>
<reference evidence="1 2" key="2">
    <citation type="journal article" date="2016" name="ISME J.">
        <title>Characterization of the first cultured representative of Verrucomicrobia subdivision 5 indicates the proposal of a novel phylum.</title>
        <authorList>
            <person name="Spring S."/>
            <person name="Bunk B."/>
            <person name="Sproer C."/>
            <person name="Schumann P."/>
            <person name="Rohde M."/>
            <person name="Tindall B.J."/>
            <person name="Klenk H.P."/>
        </authorList>
    </citation>
    <scope>NUCLEOTIDE SEQUENCE [LARGE SCALE GENOMIC DNA]</scope>
    <source>
        <strain evidence="1 2">L21-Fru-AB</strain>
    </source>
</reference>
<dbReference type="STRING" id="1307763.L21SP4_02295"/>
<reference evidence="2" key="1">
    <citation type="submission" date="2015-02" db="EMBL/GenBank/DDBJ databases">
        <title>Description and complete genome sequence of the first cultured representative of the subdivision 5 of the Verrucomicrobia phylum.</title>
        <authorList>
            <person name="Spring S."/>
            <person name="Bunk B."/>
            <person name="Sproer C."/>
            <person name="Klenk H.-P."/>
        </authorList>
    </citation>
    <scope>NUCLEOTIDE SEQUENCE [LARGE SCALE GENOMIC DNA]</scope>
    <source>
        <strain evidence="2">L21-Fru-AB</strain>
    </source>
</reference>
<dbReference type="KEGG" id="vbl:L21SP4_02295"/>
<sequence>MVLPDPDFYIGTYMKKRSEPSKYRFPGEDEHKRIFPIYTPIMSLNRIFGACGGTHKCMYDYELLEKALDKAGFDSISQQSFMEGDDAELLIDLKERSHESFYVEAIA</sequence>
<keyword evidence="2" id="KW-1185">Reference proteome</keyword>
<proteinExistence type="predicted"/>
<dbReference type="AlphaFoldDB" id="A0A0G3EJA8"/>
<dbReference type="EMBL" id="CP010904">
    <property type="protein sequence ID" value="AKJ65522.1"/>
    <property type="molecule type" value="Genomic_DNA"/>
</dbReference>
<accession>A0A0G3EJA8</accession>
<evidence type="ECO:0000313" key="1">
    <source>
        <dbReference type="EMBL" id="AKJ65522.1"/>
    </source>
</evidence>
<name>A0A0G3EJA8_9BACT</name>